<evidence type="ECO:0000313" key="3">
    <source>
        <dbReference type="Proteomes" id="UP000192906"/>
    </source>
</evidence>
<keyword evidence="1" id="KW-1133">Transmembrane helix</keyword>
<gene>
    <name evidence="2" type="ORF">SAMN06295933_3480</name>
</gene>
<keyword evidence="1" id="KW-0812">Transmembrane</keyword>
<organism evidence="2 3">
    <name type="scientific">Desulfovibrio gilichinskyi</name>
    <dbReference type="NCBI Taxonomy" id="1519643"/>
    <lineage>
        <taxon>Bacteria</taxon>
        <taxon>Pseudomonadati</taxon>
        <taxon>Thermodesulfobacteriota</taxon>
        <taxon>Desulfovibrionia</taxon>
        <taxon>Desulfovibrionales</taxon>
        <taxon>Desulfovibrionaceae</taxon>
        <taxon>Desulfovibrio</taxon>
    </lineage>
</organism>
<feature type="transmembrane region" description="Helical" evidence="1">
    <location>
        <begin position="139"/>
        <end position="159"/>
    </location>
</feature>
<evidence type="ECO:0000256" key="1">
    <source>
        <dbReference type="SAM" id="Phobius"/>
    </source>
</evidence>
<sequence length="273" mass="32242">MNIVEEQPNLFLKDLRTIQSKFPNAYQIFKQIFGIFLFLGALIFTIYFISIRHFPVELLLGEYFLLCFTSFLFIVYYLFLVAVFFFALLLPLDIILISITKITKSKKIKERFNYSLYTFSFIAYRILYLSNMSKHDSDYNILCFFTFIIALIIYCLYSFDWVEKYYQNRYFLLPIFLLPLLMPPTLTVLVNNTLCKIGIRVEEPILIVNRHYKNIFKNQTILFDELATSSDLLVKNSTVLLTNIGTQSYIEFKTSKGKFVKIQIPTEKITIVK</sequence>
<feature type="transmembrane region" description="Helical" evidence="1">
    <location>
        <begin position="32"/>
        <end position="51"/>
    </location>
</feature>
<feature type="transmembrane region" description="Helical" evidence="1">
    <location>
        <begin position="111"/>
        <end position="127"/>
    </location>
</feature>
<feature type="transmembrane region" description="Helical" evidence="1">
    <location>
        <begin position="171"/>
        <end position="190"/>
    </location>
</feature>
<proteinExistence type="predicted"/>
<keyword evidence="3" id="KW-1185">Reference proteome</keyword>
<dbReference type="AlphaFoldDB" id="A0A1X7EYE6"/>
<dbReference type="RefSeq" id="WP_085104559.1">
    <property type="nucleotide sequence ID" value="NZ_FWZU01000007.1"/>
</dbReference>
<evidence type="ECO:0000313" key="2">
    <source>
        <dbReference type="EMBL" id="SMF42237.1"/>
    </source>
</evidence>
<accession>A0A1X7EYE6</accession>
<feature type="transmembrane region" description="Helical" evidence="1">
    <location>
        <begin position="63"/>
        <end position="90"/>
    </location>
</feature>
<dbReference type="Proteomes" id="UP000192906">
    <property type="component" value="Unassembled WGS sequence"/>
</dbReference>
<keyword evidence="1" id="KW-0472">Membrane</keyword>
<protein>
    <submittedName>
        <fullName evidence="2">Uncharacterized protein</fullName>
    </submittedName>
</protein>
<dbReference type="EMBL" id="FWZU01000007">
    <property type="protein sequence ID" value="SMF42237.1"/>
    <property type="molecule type" value="Genomic_DNA"/>
</dbReference>
<reference evidence="3" key="1">
    <citation type="submission" date="2017-04" db="EMBL/GenBank/DDBJ databases">
        <authorList>
            <person name="Varghese N."/>
            <person name="Submissions S."/>
        </authorList>
    </citation>
    <scope>NUCLEOTIDE SEQUENCE [LARGE SCALE GENOMIC DNA]</scope>
    <source>
        <strain evidence="3">K3S</strain>
    </source>
</reference>
<name>A0A1X7EYE6_9BACT</name>